<comment type="caution">
    <text evidence="2">The sequence shown here is derived from an EMBL/GenBank/DDBJ whole genome shotgun (WGS) entry which is preliminary data.</text>
</comment>
<reference evidence="2 3" key="1">
    <citation type="submission" date="2024-03" db="EMBL/GenBank/DDBJ databases">
        <title>Adaptation during the transition from Ophiocordyceps entomopathogen to insect associate is accompanied by gene loss and intensified selection.</title>
        <authorList>
            <person name="Ward C.M."/>
            <person name="Onetto C.A."/>
            <person name="Borneman A.R."/>
        </authorList>
    </citation>
    <scope>NUCLEOTIDE SEQUENCE [LARGE SCALE GENOMIC DNA]</scope>
    <source>
        <strain evidence="2">AWRI1</strain>
        <tissue evidence="2">Single Adult Female</tissue>
    </source>
</reference>
<feature type="region of interest" description="Disordered" evidence="1">
    <location>
        <begin position="193"/>
        <end position="225"/>
    </location>
</feature>
<protein>
    <submittedName>
        <fullName evidence="2">Uncharacterized protein</fullName>
    </submittedName>
</protein>
<proteinExistence type="predicted"/>
<evidence type="ECO:0000313" key="3">
    <source>
        <dbReference type="Proteomes" id="UP001367676"/>
    </source>
</evidence>
<dbReference type="Proteomes" id="UP001367676">
    <property type="component" value="Unassembled WGS sequence"/>
</dbReference>
<dbReference type="AlphaFoldDB" id="A0AAN9YB03"/>
<organism evidence="2 3">
    <name type="scientific">Parthenolecanium corni</name>
    <dbReference type="NCBI Taxonomy" id="536013"/>
    <lineage>
        <taxon>Eukaryota</taxon>
        <taxon>Metazoa</taxon>
        <taxon>Ecdysozoa</taxon>
        <taxon>Arthropoda</taxon>
        <taxon>Hexapoda</taxon>
        <taxon>Insecta</taxon>
        <taxon>Pterygota</taxon>
        <taxon>Neoptera</taxon>
        <taxon>Paraneoptera</taxon>
        <taxon>Hemiptera</taxon>
        <taxon>Sternorrhyncha</taxon>
        <taxon>Coccoidea</taxon>
        <taxon>Coccidae</taxon>
        <taxon>Parthenolecanium</taxon>
    </lineage>
</organism>
<gene>
    <name evidence="2" type="ORF">V9T40_006035</name>
</gene>
<sequence length="252" mass="27913">MNDGFSSSKKKEPLFSQSNYRTSKFEISKISDDCWLKSAIQDLYGDEYTKITTPRQDVLFKKGYLTRRKVVPETVSENSVDQTSDDIAQDCSNNEDFSNYTNSDDSVQQFVCPNPQSYIDPSALYYGGGSYEIFDPYTGNVTVVVGPPGNQYPSNNSCQPIMTSVRPVPLQPVQWFNPVPSSDWCCSYSPQDKRYSTDSQNGSGVGSESSGVPESPPEIVDETLANNGPVFPPSYVYPGYMFGAPIYNVDGK</sequence>
<keyword evidence="3" id="KW-1185">Reference proteome</keyword>
<dbReference type="EMBL" id="JBBCAQ010000003">
    <property type="protein sequence ID" value="KAK7604849.1"/>
    <property type="molecule type" value="Genomic_DNA"/>
</dbReference>
<evidence type="ECO:0000256" key="1">
    <source>
        <dbReference type="SAM" id="MobiDB-lite"/>
    </source>
</evidence>
<accession>A0AAN9YB03</accession>
<evidence type="ECO:0000313" key="2">
    <source>
        <dbReference type="EMBL" id="KAK7604849.1"/>
    </source>
</evidence>
<name>A0AAN9YB03_9HEMI</name>